<keyword evidence="3" id="KW-1185">Reference proteome</keyword>
<evidence type="ECO:0000256" key="1">
    <source>
        <dbReference type="SAM" id="MobiDB-lite"/>
    </source>
</evidence>
<dbReference type="RefSeq" id="WP_340286321.1">
    <property type="nucleotide sequence ID" value="NZ_JBBJUP010000003.1"/>
</dbReference>
<evidence type="ECO:0000313" key="2">
    <source>
        <dbReference type="EMBL" id="MEJ8278199.1"/>
    </source>
</evidence>
<gene>
    <name evidence="2" type="ORF">WJX68_04570</name>
</gene>
<name>A0ABU8T2M8_9PSEU</name>
<organism evidence="2 3">
    <name type="scientific">Pseudonocardia spirodelae</name>
    <dbReference type="NCBI Taxonomy" id="3133431"/>
    <lineage>
        <taxon>Bacteria</taxon>
        <taxon>Bacillati</taxon>
        <taxon>Actinomycetota</taxon>
        <taxon>Actinomycetes</taxon>
        <taxon>Pseudonocardiales</taxon>
        <taxon>Pseudonocardiaceae</taxon>
        <taxon>Pseudonocardia</taxon>
    </lineage>
</organism>
<reference evidence="2 3" key="1">
    <citation type="submission" date="2024-03" db="EMBL/GenBank/DDBJ databases">
        <title>Draft genome sequence of Pseudonocardia sp. DW16-2.</title>
        <authorList>
            <person name="Duangmal K."/>
        </authorList>
    </citation>
    <scope>NUCLEOTIDE SEQUENCE [LARGE SCALE GENOMIC DNA]</scope>
    <source>
        <strain evidence="2 3">DW16-2</strain>
    </source>
</reference>
<protein>
    <recommendedName>
        <fullName evidence="4">TrwC relaxase domain-containing protein</fullName>
    </recommendedName>
</protein>
<evidence type="ECO:0008006" key="4">
    <source>
        <dbReference type="Google" id="ProtNLM"/>
    </source>
</evidence>
<proteinExistence type="predicted"/>
<feature type="region of interest" description="Disordered" evidence="1">
    <location>
        <begin position="235"/>
        <end position="326"/>
    </location>
</feature>
<feature type="compositionally biased region" description="Basic and acidic residues" evidence="1">
    <location>
        <begin position="505"/>
        <end position="518"/>
    </location>
</feature>
<feature type="compositionally biased region" description="Basic residues" evidence="1">
    <location>
        <begin position="294"/>
        <end position="312"/>
    </location>
</feature>
<feature type="compositionally biased region" description="Basic and acidic residues" evidence="1">
    <location>
        <begin position="552"/>
        <end position="564"/>
    </location>
</feature>
<sequence length="580" mass="63403">MARLQPRPAGRQKGSIDVLLTRYCGQGATVQTSHSVITDRTDHAAALVGLTRGVDANTAYVATVTELPDAADGSDRHQLHRSPKAVLTTAPELAEPDRSALAFAEESADWAGSVATAAELFADAAHQASVRRTTAWLDRLTDTGVLTLEQRDQLAAEDASTSLTHPLRRAEVSGPDPYTVLHDTITGQPLAGARNLTNVIHARMRDRQRFEPQVGTWTDRVPQLDDPQMTRYLEARRAPGPAHRRPGRPSRRRAAALGRRPPRPGPRPGRHRGPRRVGTQGRRGRGLPGADRPRGHRRRRSRPHRRPRRPRRRAEAGDGRASRRVLRGVGGVGAAAGGSGGVRAVRRGVADASAGLGAAAGAPRYVANELAGTRQAAEHHRHTAVLRRTESAAAALAAELDQRVGELGQVEAARGRWLLRTAVDREKHDRALIALAHRTADRDDPDDRVSADEWLAAHDEAMRDEDEYRPDPEHDLDEVHHDDLDLADRIGPVLETAVDDVRDLAAAEPRERHEDDVRVPTSAESEDAVSRARRALDEIHAQEVYEASQDTAADRDVDHAHEDPFADETDDGWDDAYADS</sequence>
<feature type="compositionally biased region" description="Acidic residues" evidence="1">
    <location>
        <begin position="565"/>
        <end position="580"/>
    </location>
</feature>
<feature type="compositionally biased region" description="Basic and acidic residues" evidence="1">
    <location>
        <begin position="528"/>
        <end position="543"/>
    </location>
</feature>
<evidence type="ECO:0000313" key="3">
    <source>
        <dbReference type="Proteomes" id="UP001364211"/>
    </source>
</evidence>
<feature type="compositionally biased region" description="Basic residues" evidence="1">
    <location>
        <begin position="242"/>
        <end position="254"/>
    </location>
</feature>
<dbReference type="EMBL" id="JBBJUP010000003">
    <property type="protein sequence ID" value="MEJ8278199.1"/>
    <property type="molecule type" value="Genomic_DNA"/>
</dbReference>
<accession>A0ABU8T2M8</accession>
<dbReference type="Proteomes" id="UP001364211">
    <property type="component" value="Unassembled WGS sequence"/>
</dbReference>
<feature type="region of interest" description="Disordered" evidence="1">
    <location>
        <begin position="505"/>
        <end position="580"/>
    </location>
</feature>
<comment type="caution">
    <text evidence="2">The sequence shown here is derived from an EMBL/GenBank/DDBJ whole genome shotgun (WGS) entry which is preliminary data.</text>
</comment>